<sequence>MFPITHLLCRPGGLWDTTEAYVFNASTFTKYHVQLALALKLYVTDRDNDGATLPDQTISEILTDLKQHTERVDCTNMKAQVEEEHSELLREVEERKERWTADAQELYQKWYLKMHPPSNVPGGSS</sequence>
<evidence type="ECO:0000313" key="2">
    <source>
        <dbReference type="EMBL" id="KAK0512614.1"/>
    </source>
</evidence>
<evidence type="ECO:0000256" key="1">
    <source>
        <dbReference type="SAM" id="Coils"/>
    </source>
</evidence>
<keyword evidence="3" id="KW-1185">Reference proteome</keyword>
<evidence type="ECO:0000313" key="3">
    <source>
        <dbReference type="Proteomes" id="UP001166286"/>
    </source>
</evidence>
<name>A0AA39R2V2_9LECA</name>
<accession>A0AA39R2V2</accession>
<dbReference type="Proteomes" id="UP001166286">
    <property type="component" value="Unassembled WGS sequence"/>
</dbReference>
<gene>
    <name evidence="2" type="ORF">JMJ35_004631</name>
</gene>
<feature type="coiled-coil region" evidence="1">
    <location>
        <begin position="78"/>
        <end position="109"/>
    </location>
</feature>
<organism evidence="2 3">
    <name type="scientific">Cladonia borealis</name>
    <dbReference type="NCBI Taxonomy" id="184061"/>
    <lineage>
        <taxon>Eukaryota</taxon>
        <taxon>Fungi</taxon>
        <taxon>Dikarya</taxon>
        <taxon>Ascomycota</taxon>
        <taxon>Pezizomycotina</taxon>
        <taxon>Lecanoromycetes</taxon>
        <taxon>OSLEUM clade</taxon>
        <taxon>Lecanoromycetidae</taxon>
        <taxon>Lecanorales</taxon>
        <taxon>Lecanorineae</taxon>
        <taxon>Cladoniaceae</taxon>
        <taxon>Cladonia</taxon>
    </lineage>
</organism>
<comment type="caution">
    <text evidence="2">The sequence shown here is derived from an EMBL/GenBank/DDBJ whole genome shotgun (WGS) entry which is preliminary data.</text>
</comment>
<dbReference type="EMBL" id="JAFEKC020000009">
    <property type="protein sequence ID" value="KAK0512614.1"/>
    <property type="molecule type" value="Genomic_DNA"/>
</dbReference>
<keyword evidence="1" id="KW-0175">Coiled coil</keyword>
<reference evidence="2" key="1">
    <citation type="submission" date="2023-03" db="EMBL/GenBank/DDBJ databases">
        <title>Complete genome of Cladonia borealis.</title>
        <authorList>
            <person name="Park H."/>
        </authorList>
    </citation>
    <scope>NUCLEOTIDE SEQUENCE</scope>
    <source>
        <strain evidence="2">ANT050790</strain>
    </source>
</reference>
<dbReference type="AlphaFoldDB" id="A0AA39R2V2"/>
<proteinExistence type="predicted"/>
<protein>
    <submittedName>
        <fullName evidence="2">Uncharacterized protein</fullName>
    </submittedName>
</protein>